<feature type="transmembrane region" description="Helical" evidence="1">
    <location>
        <begin position="252"/>
        <end position="274"/>
    </location>
</feature>
<accession>A0A9P5Y0K4</accession>
<feature type="transmembrane region" description="Helical" evidence="1">
    <location>
        <begin position="136"/>
        <end position="155"/>
    </location>
</feature>
<dbReference type="OrthoDB" id="3174319at2759"/>
<protein>
    <submittedName>
        <fullName evidence="2">Uncharacterized protein</fullName>
    </submittedName>
</protein>
<sequence length="335" mass="36769">MYSPPQGPLQATDIAALRDGIIVIGCQYVFWGFYAALALGTLYILVSQGLKALSRKFLFTVIIIMFISSTSISIIRILLQLKLIDALGPSPPDDSSLLITWTAVSNCLERLNYVLSDVIVVWRAWIFWARNKYAKILLVLCMLLSTAAAIIDGAFTVVAEVNADGFALPAGASTLILTLPLLITNVFATSLVAYQAWLYRVEVRSTLSRGSAISTVEKLMILLIESGFIYCSLWILVLVTRYRLLSNLAFDVMFAVFPHLTAIYPVFIILLAALERTQSESITSEATGSGGVYIGARFRVGSRQITTQGTETISLHRIEASSTLIENDKQIKGRA</sequence>
<evidence type="ECO:0000313" key="3">
    <source>
        <dbReference type="Proteomes" id="UP000807353"/>
    </source>
</evidence>
<evidence type="ECO:0000313" key="2">
    <source>
        <dbReference type="EMBL" id="KAF9459106.1"/>
    </source>
</evidence>
<name>A0A9P5Y0K4_9AGAR</name>
<keyword evidence="3" id="KW-1185">Reference proteome</keyword>
<organism evidence="2 3">
    <name type="scientific">Collybia nuda</name>
    <dbReference type="NCBI Taxonomy" id="64659"/>
    <lineage>
        <taxon>Eukaryota</taxon>
        <taxon>Fungi</taxon>
        <taxon>Dikarya</taxon>
        <taxon>Basidiomycota</taxon>
        <taxon>Agaricomycotina</taxon>
        <taxon>Agaricomycetes</taxon>
        <taxon>Agaricomycetidae</taxon>
        <taxon>Agaricales</taxon>
        <taxon>Tricholomatineae</taxon>
        <taxon>Clitocybaceae</taxon>
        <taxon>Collybia</taxon>
    </lineage>
</organism>
<dbReference type="EMBL" id="MU150323">
    <property type="protein sequence ID" value="KAF9459106.1"/>
    <property type="molecule type" value="Genomic_DNA"/>
</dbReference>
<keyword evidence="1" id="KW-0472">Membrane</keyword>
<comment type="caution">
    <text evidence="2">The sequence shown here is derived from an EMBL/GenBank/DDBJ whole genome shotgun (WGS) entry which is preliminary data.</text>
</comment>
<dbReference type="AlphaFoldDB" id="A0A9P5Y0K4"/>
<feature type="transmembrane region" description="Helical" evidence="1">
    <location>
        <begin position="219"/>
        <end position="240"/>
    </location>
</feature>
<reference evidence="2" key="1">
    <citation type="submission" date="2020-11" db="EMBL/GenBank/DDBJ databases">
        <authorList>
            <consortium name="DOE Joint Genome Institute"/>
            <person name="Ahrendt S."/>
            <person name="Riley R."/>
            <person name="Andreopoulos W."/>
            <person name="Labutti K."/>
            <person name="Pangilinan J."/>
            <person name="Ruiz-Duenas F.J."/>
            <person name="Barrasa J.M."/>
            <person name="Sanchez-Garcia M."/>
            <person name="Camarero S."/>
            <person name="Miyauchi S."/>
            <person name="Serrano A."/>
            <person name="Linde D."/>
            <person name="Babiker R."/>
            <person name="Drula E."/>
            <person name="Ayuso-Fernandez I."/>
            <person name="Pacheco R."/>
            <person name="Padilla G."/>
            <person name="Ferreira P."/>
            <person name="Barriuso J."/>
            <person name="Kellner H."/>
            <person name="Castanera R."/>
            <person name="Alfaro M."/>
            <person name="Ramirez L."/>
            <person name="Pisabarro A.G."/>
            <person name="Kuo A."/>
            <person name="Tritt A."/>
            <person name="Lipzen A."/>
            <person name="He G."/>
            <person name="Yan M."/>
            <person name="Ng V."/>
            <person name="Cullen D."/>
            <person name="Martin F."/>
            <person name="Rosso M.-N."/>
            <person name="Henrissat B."/>
            <person name="Hibbett D."/>
            <person name="Martinez A.T."/>
            <person name="Grigoriev I.V."/>
        </authorList>
    </citation>
    <scope>NUCLEOTIDE SEQUENCE</scope>
    <source>
        <strain evidence="2">CBS 247.69</strain>
    </source>
</reference>
<keyword evidence="1" id="KW-0812">Transmembrane</keyword>
<feature type="transmembrane region" description="Helical" evidence="1">
    <location>
        <begin position="20"/>
        <end position="45"/>
    </location>
</feature>
<gene>
    <name evidence="2" type="ORF">BDZ94DRAFT_1269043</name>
</gene>
<proteinExistence type="predicted"/>
<feature type="transmembrane region" description="Helical" evidence="1">
    <location>
        <begin position="175"/>
        <end position="198"/>
    </location>
</feature>
<feature type="transmembrane region" description="Helical" evidence="1">
    <location>
        <begin position="57"/>
        <end position="79"/>
    </location>
</feature>
<evidence type="ECO:0000256" key="1">
    <source>
        <dbReference type="SAM" id="Phobius"/>
    </source>
</evidence>
<keyword evidence="1" id="KW-1133">Transmembrane helix</keyword>
<dbReference type="Proteomes" id="UP000807353">
    <property type="component" value="Unassembled WGS sequence"/>
</dbReference>